<evidence type="ECO:0000256" key="1">
    <source>
        <dbReference type="SAM" id="MobiDB-lite"/>
    </source>
</evidence>
<feature type="compositionally biased region" description="Basic and acidic residues" evidence="1">
    <location>
        <begin position="149"/>
        <end position="161"/>
    </location>
</feature>
<accession>A0AB34G2T5</accession>
<dbReference type="Proteomes" id="UP001163105">
    <property type="component" value="Unassembled WGS sequence"/>
</dbReference>
<keyword evidence="3" id="KW-1185">Reference proteome</keyword>
<feature type="region of interest" description="Disordered" evidence="1">
    <location>
        <begin position="197"/>
        <end position="244"/>
    </location>
</feature>
<feature type="region of interest" description="Disordered" evidence="1">
    <location>
        <begin position="137"/>
        <end position="169"/>
    </location>
</feature>
<name>A0AB34G2T5_9HYPO</name>
<organism evidence="2 3">
    <name type="scientific">Purpureocillium lavendulum</name>
    <dbReference type="NCBI Taxonomy" id="1247861"/>
    <lineage>
        <taxon>Eukaryota</taxon>
        <taxon>Fungi</taxon>
        <taxon>Dikarya</taxon>
        <taxon>Ascomycota</taxon>
        <taxon>Pezizomycotina</taxon>
        <taxon>Sordariomycetes</taxon>
        <taxon>Hypocreomycetidae</taxon>
        <taxon>Hypocreales</taxon>
        <taxon>Ophiocordycipitaceae</taxon>
        <taxon>Purpureocillium</taxon>
    </lineage>
</organism>
<evidence type="ECO:0000313" key="2">
    <source>
        <dbReference type="EMBL" id="KAJ6445709.1"/>
    </source>
</evidence>
<dbReference type="GO" id="GO:0008483">
    <property type="term" value="F:transaminase activity"/>
    <property type="evidence" value="ECO:0007669"/>
    <property type="project" value="UniProtKB-KW"/>
</dbReference>
<dbReference type="EMBL" id="JAQHRD010000001">
    <property type="protein sequence ID" value="KAJ6445709.1"/>
    <property type="molecule type" value="Genomic_DNA"/>
</dbReference>
<protein>
    <submittedName>
        <fullName evidence="2">Glucosamine--fructose-6-phosphate aminotransferase</fullName>
    </submittedName>
</protein>
<reference evidence="2" key="1">
    <citation type="submission" date="2023-01" db="EMBL/GenBank/DDBJ databases">
        <title>The growth and conidiation of Purpureocillium lavendulum are regulated by nitrogen source and histone H3K14 acetylation.</title>
        <authorList>
            <person name="Tang P."/>
            <person name="Han J."/>
            <person name="Zhang C."/>
            <person name="Tang P."/>
            <person name="Qi F."/>
            <person name="Zhang K."/>
            <person name="Liang L."/>
        </authorList>
    </citation>
    <scope>NUCLEOTIDE SEQUENCE</scope>
    <source>
        <strain evidence="2">YMF1.00683</strain>
    </source>
</reference>
<dbReference type="AlphaFoldDB" id="A0AB34G2T5"/>
<keyword evidence="2" id="KW-0032">Aminotransferase</keyword>
<comment type="caution">
    <text evidence="2">The sequence shown here is derived from an EMBL/GenBank/DDBJ whole genome shotgun (WGS) entry which is preliminary data.</text>
</comment>
<proteinExistence type="predicted"/>
<evidence type="ECO:0000313" key="3">
    <source>
        <dbReference type="Proteomes" id="UP001163105"/>
    </source>
</evidence>
<gene>
    <name evidence="2" type="ORF">O9K51_00472</name>
</gene>
<keyword evidence="2" id="KW-0808">Transferase</keyword>
<feature type="compositionally biased region" description="Basic and acidic residues" evidence="1">
    <location>
        <begin position="202"/>
        <end position="217"/>
    </location>
</feature>
<sequence>MPHPTATTTNALDTDNLTSSLVLPWRQQQRYFSRVSHSPIYRRKTFKWSHTKLLVLLGGLSSRRRVLDLATDPNPEGGPLPRHVRRFVGQHIRRHGASIRRTTSGATAYVHPIPHGWMDRVDELREGRDMAADAADLLPRHVDGRRRREMQQKDREQREAEDAGVGLDGEDKDLHDLYELFRLGILYEDEHERGPGFTLDTIPHDTADEPLYRVTLRDRRRPRRRSAPSGGKQPQRSEEHAADDVTSDAALAALLAEADFVDVCARDLDGSAEAGPSRKEGDTVEALRAQQRLWEAFRRNPASDLDQVAWEVV</sequence>